<dbReference type="Gramene" id="OBART11G19750.1">
    <property type="protein sequence ID" value="OBART11G19750.1"/>
    <property type="gene ID" value="OBART11G19750"/>
</dbReference>
<reference evidence="1" key="2">
    <citation type="submission" date="2015-03" db="UniProtKB">
        <authorList>
            <consortium name="EnsemblPlants"/>
        </authorList>
    </citation>
    <scope>IDENTIFICATION</scope>
</reference>
<organism evidence="1">
    <name type="scientific">Oryza barthii</name>
    <dbReference type="NCBI Taxonomy" id="65489"/>
    <lineage>
        <taxon>Eukaryota</taxon>
        <taxon>Viridiplantae</taxon>
        <taxon>Streptophyta</taxon>
        <taxon>Embryophyta</taxon>
        <taxon>Tracheophyta</taxon>
        <taxon>Spermatophyta</taxon>
        <taxon>Magnoliopsida</taxon>
        <taxon>Liliopsida</taxon>
        <taxon>Poales</taxon>
        <taxon>Poaceae</taxon>
        <taxon>BOP clade</taxon>
        <taxon>Oryzoideae</taxon>
        <taxon>Oryzeae</taxon>
        <taxon>Oryzinae</taxon>
        <taxon>Oryza</taxon>
    </lineage>
</organism>
<dbReference type="PaxDb" id="65489-OBART11G19750.1"/>
<dbReference type="AlphaFoldDB" id="A0A0D3HNZ0"/>
<proteinExistence type="predicted"/>
<evidence type="ECO:0000313" key="2">
    <source>
        <dbReference type="Proteomes" id="UP000026960"/>
    </source>
</evidence>
<protein>
    <submittedName>
        <fullName evidence="1">Uncharacterized protein</fullName>
    </submittedName>
</protein>
<accession>A0A0D3HNZ0</accession>
<keyword evidence="2" id="KW-1185">Reference proteome</keyword>
<dbReference type="Proteomes" id="UP000026960">
    <property type="component" value="Chromosome 11"/>
</dbReference>
<dbReference type="EnsemblPlants" id="OBART11G19750.1">
    <property type="protein sequence ID" value="OBART11G19750.1"/>
    <property type="gene ID" value="OBART11G19750"/>
</dbReference>
<reference evidence="1" key="1">
    <citation type="journal article" date="2009" name="Rice">
        <title>De Novo Next Generation Sequencing of Plant Genomes.</title>
        <authorList>
            <person name="Rounsley S."/>
            <person name="Marri P.R."/>
            <person name="Yu Y."/>
            <person name="He R."/>
            <person name="Sisneros N."/>
            <person name="Goicoechea J.L."/>
            <person name="Lee S.J."/>
            <person name="Angelova A."/>
            <person name="Kudrna D."/>
            <person name="Luo M."/>
            <person name="Affourtit J."/>
            <person name="Desany B."/>
            <person name="Knight J."/>
            <person name="Niazi F."/>
            <person name="Egholm M."/>
            <person name="Wing R.A."/>
        </authorList>
    </citation>
    <scope>NUCLEOTIDE SEQUENCE [LARGE SCALE GENOMIC DNA]</scope>
    <source>
        <strain evidence="1">cv. IRGC 105608</strain>
    </source>
</reference>
<dbReference type="HOGENOM" id="CLU_1016959_0_0_1"/>
<evidence type="ECO:0000313" key="1">
    <source>
        <dbReference type="EnsemblPlants" id="OBART11G19750.1"/>
    </source>
</evidence>
<sequence>MACSSRACQPARVVVASSLRTPAYVAVFARVLVYVRPPEKTCNSAALRRSAPYCGVRPSSRRAFLVDLAVWFIWAVGLCHGDHAACARAQGANRLSCTRACGAAACIDGIAMLECLFRYAGLGFLLDPRVRTRPPETRVPNQEMHDAAVALRRGLHKAVEGGAHAGVAVAAPRVRTHPPETRAPNQETHDAAALRRGLDEAVKGRWENKTPNSLIHATSDEVSTSATETELMLIRRTSFRRYHRDMFGMIVAGKKKNYGQRSFKITRNDLVFYM</sequence>
<name>A0A0D3HNZ0_9ORYZ</name>